<keyword evidence="3 8" id="KW-0238">DNA-binding</keyword>
<feature type="domain" description="HTH myb-type" evidence="7">
    <location>
        <begin position="70"/>
        <end position="118"/>
    </location>
</feature>
<dbReference type="InterPro" id="IPR051575">
    <property type="entry name" value="Myb-like_DNA-bd"/>
</dbReference>
<dbReference type="Gene3D" id="1.10.10.60">
    <property type="entry name" value="Homeodomain-like"/>
    <property type="match status" value="2"/>
</dbReference>
<dbReference type="GO" id="GO:0019185">
    <property type="term" value="C:snRNA-activating protein complex"/>
    <property type="evidence" value="ECO:0007669"/>
    <property type="project" value="TreeGrafter"/>
</dbReference>
<keyword evidence="2" id="KW-0805">Transcription regulation</keyword>
<dbReference type="PANTHER" id="PTHR46621:SF1">
    <property type="entry name" value="SNRNA-ACTIVATING PROTEIN COMPLEX SUBUNIT 4"/>
    <property type="match status" value="1"/>
</dbReference>
<comment type="subcellular location">
    <subcellularLocation>
        <location evidence="1">Nucleus</location>
    </subcellularLocation>
</comment>
<dbReference type="GO" id="GO:0042795">
    <property type="term" value="P:snRNA transcription by RNA polymerase II"/>
    <property type="evidence" value="ECO:0007669"/>
    <property type="project" value="TreeGrafter"/>
</dbReference>
<keyword evidence="4" id="KW-0804">Transcription</keyword>
<reference evidence="8" key="1">
    <citation type="submission" date="2013-02" db="EMBL/GenBank/DDBJ databases">
        <title>Immune-Related transcriptome of Coptotermes formosanus Shiraki workers: the defense mechanism.</title>
        <authorList>
            <person name="Hussain A."/>
            <person name="Li Y.F."/>
            <person name="Cheng Y."/>
            <person name="Liu Y."/>
            <person name="Chen C.C."/>
            <person name="Wen S.Y."/>
        </authorList>
    </citation>
    <scope>NUCLEOTIDE SEQUENCE</scope>
</reference>
<dbReference type="PROSITE" id="PS51294">
    <property type="entry name" value="HTH_MYB"/>
    <property type="match status" value="2"/>
</dbReference>
<dbReference type="SUPFAM" id="SSF46689">
    <property type="entry name" value="Homeodomain-like"/>
    <property type="match status" value="1"/>
</dbReference>
<keyword evidence="5" id="KW-0539">Nucleus</keyword>
<evidence type="ECO:0000259" key="7">
    <source>
        <dbReference type="PROSITE" id="PS51294"/>
    </source>
</evidence>
<dbReference type="GO" id="GO:0042796">
    <property type="term" value="P:snRNA transcription by RNA polymerase III"/>
    <property type="evidence" value="ECO:0007669"/>
    <property type="project" value="TreeGrafter"/>
</dbReference>
<dbReference type="Pfam" id="PF13921">
    <property type="entry name" value="Myb_DNA-bind_6"/>
    <property type="match status" value="1"/>
</dbReference>
<evidence type="ECO:0000256" key="2">
    <source>
        <dbReference type="ARBA" id="ARBA00023015"/>
    </source>
</evidence>
<feature type="domain" description="Myb-like" evidence="6">
    <location>
        <begin position="121"/>
        <end position="172"/>
    </location>
</feature>
<name>R4UMV1_COPFO</name>
<dbReference type="PANTHER" id="PTHR46621">
    <property type="entry name" value="SNRNA-ACTIVATING PROTEIN COMPLEX SUBUNIT 4"/>
    <property type="match status" value="1"/>
</dbReference>
<dbReference type="GO" id="GO:0000978">
    <property type="term" value="F:RNA polymerase II cis-regulatory region sequence-specific DNA binding"/>
    <property type="evidence" value="ECO:0007669"/>
    <property type="project" value="TreeGrafter"/>
</dbReference>
<dbReference type="InterPro" id="IPR001005">
    <property type="entry name" value="SANT/Myb"/>
</dbReference>
<dbReference type="CDD" id="cd00167">
    <property type="entry name" value="SANT"/>
    <property type="match status" value="2"/>
</dbReference>
<proteinExistence type="evidence at transcript level"/>
<evidence type="ECO:0000259" key="6">
    <source>
        <dbReference type="PROSITE" id="PS50090"/>
    </source>
</evidence>
<evidence type="ECO:0000256" key="1">
    <source>
        <dbReference type="ARBA" id="ARBA00004123"/>
    </source>
</evidence>
<organism evidence="8">
    <name type="scientific">Coptotermes formosanus</name>
    <name type="common">Formosan subterranean termite</name>
    <dbReference type="NCBI Taxonomy" id="36987"/>
    <lineage>
        <taxon>Eukaryota</taxon>
        <taxon>Metazoa</taxon>
        <taxon>Ecdysozoa</taxon>
        <taxon>Arthropoda</taxon>
        <taxon>Hexapoda</taxon>
        <taxon>Insecta</taxon>
        <taxon>Pterygota</taxon>
        <taxon>Neoptera</taxon>
        <taxon>Polyneoptera</taxon>
        <taxon>Dictyoptera</taxon>
        <taxon>Blattodea</taxon>
        <taxon>Blattoidea</taxon>
        <taxon>Termitoidae</taxon>
        <taxon>Rhinotermitidae</taxon>
        <taxon>Coptotermes</taxon>
    </lineage>
</organism>
<feature type="domain" description="Myb-like" evidence="6">
    <location>
        <begin position="68"/>
        <end position="120"/>
    </location>
</feature>
<dbReference type="EMBL" id="KC571936">
    <property type="protein sequence ID" value="AGM32435.1"/>
    <property type="molecule type" value="mRNA"/>
</dbReference>
<evidence type="ECO:0000256" key="4">
    <source>
        <dbReference type="ARBA" id="ARBA00023163"/>
    </source>
</evidence>
<dbReference type="SMART" id="SM00717">
    <property type="entry name" value="SANT"/>
    <property type="match status" value="2"/>
</dbReference>
<dbReference type="GO" id="GO:0005634">
    <property type="term" value="C:nucleus"/>
    <property type="evidence" value="ECO:0007669"/>
    <property type="project" value="UniProtKB-SubCell"/>
</dbReference>
<sequence length="236" mass="27667">MPEKSYAFLVEYILSLCENRTQQLLIAIERFILKEISMETLLLICPRKPAEMLGEILSVTDSPIPNPVDSKKVRSWTKTEDVRLLAGMLRFGQESWTSIANFVGNSRNRAQCSQRWNRGLNPRISKEIWLPEEDIYLYQLVQAFGSKSWTKISSRMNHRSDVQCRYRWNLLKNRFQTPIRPVSNPEPVQPQSHLHQLIQMPPQLAPQFSNEIPKFHVESNHRLTRTNFNPKLYSVF</sequence>
<dbReference type="InterPro" id="IPR009057">
    <property type="entry name" value="Homeodomain-like_sf"/>
</dbReference>
<dbReference type="InterPro" id="IPR017930">
    <property type="entry name" value="Myb_dom"/>
</dbReference>
<evidence type="ECO:0000313" key="8">
    <source>
        <dbReference type="EMBL" id="AGM32435.1"/>
    </source>
</evidence>
<evidence type="ECO:0000256" key="3">
    <source>
        <dbReference type="ARBA" id="ARBA00023125"/>
    </source>
</evidence>
<dbReference type="AlphaFoldDB" id="R4UMV1"/>
<dbReference type="GO" id="GO:0001006">
    <property type="term" value="F:RNA polymerase III type 3 promoter sequence-specific DNA binding"/>
    <property type="evidence" value="ECO:0007669"/>
    <property type="project" value="TreeGrafter"/>
</dbReference>
<accession>R4UMV1</accession>
<feature type="domain" description="HTH myb-type" evidence="7">
    <location>
        <begin position="121"/>
        <end position="176"/>
    </location>
</feature>
<protein>
    <submittedName>
        <fullName evidence="8">Myb-like DNA-binding domain containing protein</fullName>
    </submittedName>
</protein>
<evidence type="ECO:0000256" key="5">
    <source>
        <dbReference type="ARBA" id="ARBA00023242"/>
    </source>
</evidence>
<dbReference type="PROSITE" id="PS50090">
    <property type="entry name" value="MYB_LIKE"/>
    <property type="match status" value="2"/>
</dbReference>